<accession>A0A0G2ES89</accession>
<feature type="compositionally biased region" description="Polar residues" evidence="1">
    <location>
        <begin position="134"/>
        <end position="155"/>
    </location>
</feature>
<proteinExistence type="predicted"/>
<evidence type="ECO:0000313" key="3">
    <source>
        <dbReference type="Proteomes" id="UP000053317"/>
    </source>
</evidence>
<evidence type="ECO:0000313" key="2">
    <source>
        <dbReference type="EMBL" id="KKY25622.1"/>
    </source>
</evidence>
<feature type="compositionally biased region" description="Polar residues" evidence="1">
    <location>
        <begin position="66"/>
        <end position="89"/>
    </location>
</feature>
<reference evidence="2 3" key="2">
    <citation type="submission" date="2015-05" db="EMBL/GenBank/DDBJ databases">
        <authorList>
            <person name="Morales-Cruz A."/>
            <person name="Amrine K.C."/>
            <person name="Cantu D."/>
        </authorList>
    </citation>
    <scope>NUCLEOTIDE SEQUENCE [LARGE SCALE GENOMIC DNA]</scope>
    <source>
        <strain evidence="2">UCRPC4</strain>
    </source>
</reference>
<feature type="region of interest" description="Disordered" evidence="1">
    <location>
        <begin position="1"/>
        <end position="104"/>
    </location>
</feature>
<reference evidence="2 3" key="1">
    <citation type="submission" date="2015-05" db="EMBL/GenBank/DDBJ databases">
        <title>Distinctive expansion of gene families associated with plant cell wall degradation and secondary metabolism in the genomes of grapevine trunk pathogens.</title>
        <authorList>
            <person name="Lawrence D.P."/>
            <person name="Travadon R."/>
            <person name="Rolshausen P.E."/>
            <person name="Baumgartner K."/>
        </authorList>
    </citation>
    <scope>NUCLEOTIDE SEQUENCE [LARGE SCALE GENOMIC DNA]</scope>
    <source>
        <strain evidence="2">UCRPC4</strain>
    </source>
</reference>
<name>A0A0G2ES89_PHACM</name>
<keyword evidence="3" id="KW-1185">Reference proteome</keyword>
<dbReference type="Proteomes" id="UP000053317">
    <property type="component" value="Unassembled WGS sequence"/>
</dbReference>
<organism evidence="2 3">
    <name type="scientific">Phaeomoniella chlamydospora</name>
    <name type="common">Phaeoacremonium chlamydosporum</name>
    <dbReference type="NCBI Taxonomy" id="158046"/>
    <lineage>
        <taxon>Eukaryota</taxon>
        <taxon>Fungi</taxon>
        <taxon>Dikarya</taxon>
        <taxon>Ascomycota</taxon>
        <taxon>Pezizomycotina</taxon>
        <taxon>Eurotiomycetes</taxon>
        <taxon>Chaetothyriomycetidae</taxon>
        <taxon>Phaeomoniellales</taxon>
        <taxon>Phaeomoniellaceae</taxon>
        <taxon>Phaeomoniella</taxon>
    </lineage>
</organism>
<comment type="caution">
    <text evidence="2">The sequence shown here is derived from an EMBL/GenBank/DDBJ whole genome shotgun (WGS) entry which is preliminary data.</text>
</comment>
<evidence type="ECO:0000256" key="1">
    <source>
        <dbReference type="SAM" id="MobiDB-lite"/>
    </source>
</evidence>
<dbReference type="OrthoDB" id="5225441at2759"/>
<gene>
    <name evidence="2" type="ORF">UCRPC4_g01693</name>
</gene>
<dbReference type="EMBL" id="LCWF01000040">
    <property type="protein sequence ID" value="KKY25622.1"/>
    <property type="molecule type" value="Genomic_DNA"/>
</dbReference>
<dbReference type="AlphaFoldDB" id="A0A0G2ES89"/>
<feature type="compositionally biased region" description="Basic and acidic residues" evidence="1">
    <location>
        <begin position="12"/>
        <end position="23"/>
    </location>
</feature>
<sequence length="178" mass="19050">MSIFSKVKIAKKAADEKKAHDSQQKPPVEPYRHIPTHAMTDALGGAPTGRNAADKAAIRAAHLKRQSTMSRQNNPSPGHSPAASTSSRESYIELPFATQSQQPPIIATTTTDEEQFSKPATAREIGEAPRLLNPATSNAAKGTTTTTDVSPSVLQPPTKRRRFGIRFSGSKSSIIAAH</sequence>
<feature type="region of interest" description="Disordered" evidence="1">
    <location>
        <begin position="123"/>
        <end position="159"/>
    </location>
</feature>
<protein>
    <submittedName>
        <fullName evidence="2">Uncharacterized protein</fullName>
    </submittedName>
</protein>